<reference evidence="3 4" key="1">
    <citation type="submission" date="2019-04" db="EMBL/GenBank/DDBJ databases">
        <authorList>
            <person name="Feng G."/>
            <person name="Zhang J."/>
            <person name="Zhu H."/>
        </authorList>
    </citation>
    <scope>NUCLEOTIDE SEQUENCE [LARGE SCALE GENOMIC DNA]</scope>
    <source>
        <strain evidence="3 4">JCM 31653</strain>
    </source>
</reference>
<evidence type="ECO:0000313" key="4">
    <source>
        <dbReference type="Proteomes" id="UP000297549"/>
    </source>
</evidence>
<comment type="caution">
    <text evidence="3">The sequence shown here is derived from an EMBL/GenBank/DDBJ whole genome shotgun (WGS) entry which is preliminary data.</text>
</comment>
<feature type="signal peptide" evidence="1">
    <location>
        <begin position="1"/>
        <end position="22"/>
    </location>
</feature>
<feature type="chain" id="PRO_5021262042" description="NTF2 fold domain-containing protein" evidence="1">
    <location>
        <begin position="23"/>
        <end position="126"/>
    </location>
</feature>
<evidence type="ECO:0000313" key="3">
    <source>
        <dbReference type="EMBL" id="TGE25138.1"/>
    </source>
</evidence>
<dbReference type="OrthoDB" id="886637at2"/>
<keyword evidence="1" id="KW-0732">Signal</keyword>
<feature type="domain" description="NTF2 fold" evidence="2">
    <location>
        <begin position="60"/>
        <end position="126"/>
    </location>
</feature>
<evidence type="ECO:0000256" key="1">
    <source>
        <dbReference type="SAM" id="SignalP"/>
    </source>
</evidence>
<accession>A0A4Z0Q4Y1</accession>
<gene>
    <name evidence="3" type="ORF">E5K00_08045</name>
</gene>
<dbReference type="AlphaFoldDB" id="A0A4Z0Q4Y1"/>
<proteinExistence type="predicted"/>
<name>A0A4Z0Q4Y1_9BACT</name>
<dbReference type="RefSeq" id="WP_135462717.1">
    <property type="nucleotide sequence ID" value="NZ_SRLC01000001.1"/>
</dbReference>
<dbReference type="InterPro" id="IPR028921">
    <property type="entry name" value="NTF2_fold_dom"/>
</dbReference>
<evidence type="ECO:0000259" key="2">
    <source>
        <dbReference type="Pfam" id="PF15631"/>
    </source>
</evidence>
<dbReference type="Pfam" id="PF15631">
    <property type="entry name" value="Imm-NTF2-2"/>
    <property type="match status" value="1"/>
</dbReference>
<keyword evidence="4" id="KW-1185">Reference proteome</keyword>
<dbReference type="EMBL" id="SRLC01000001">
    <property type="protein sequence ID" value="TGE25138.1"/>
    <property type="molecule type" value="Genomic_DNA"/>
</dbReference>
<dbReference type="Proteomes" id="UP000297549">
    <property type="component" value="Unassembled WGS sequence"/>
</dbReference>
<protein>
    <recommendedName>
        <fullName evidence="2">NTF2 fold domain-containing protein</fullName>
    </recommendedName>
</protein>
<organism evidence="3 4">
    <name type="scientific">Hymenobacter aquaticus</name>
    <dbReference type="NCBI Taxonomy" id="1867101"/>
    <lineage>
        <taxon>Bacteria</taxon>
        <taxon>Pseudomonadati</taxon>
        <taxon>Bacteroidota</taxon>
        <taxon>Cytophagia</taxon>
        <taxon>Cytophagales</taxon>
        <taxon>Hymenobacteraceae</taxon>
        <taxon>Hymenobacter</taxon>
    </lineage>
</organism>
<sequence>MMTNYFPLVAAFFLLATLTAHAQHFRGRLVLGEEIARRRVEQAGLEKLPVSSTVVPDTATAFAIAEQVVFSKYGRKQIVAQRPYEAYLVDGYWCISGTLPWGYVGGTFTVILNAATYRVAKVYHQQ</sequence>